<proteinExistence type="predicted"/>
<accession>A0A433QPJ8</accession>
<keyword evidence="3" id="KW-1185">Reference proteome</keyword>
<gene>
    <name evidence="2" type="ORF">BC938DRAFT_477317</name>
</gene>
<comment type="caution">
    <text evidence="2">The sequence shown here is derived from an EMBL/GenBank/DDBJ whole genome shotgun (WGS) entry which is preliminary data.</text>
</comment>
<sequence>MAGPDHRALQRPLPLPGPHVHQQGSALTFPPAGLSSMTHPLGLRRFAMIPGRNFVADGVTNSWWTPAATSIVTTYSSLPPPQPRATQPTGLRPAFHLGNFNQSRPVPFKLYCTVRQLTGSNPTRRPRRLRLRHLAQCVLPNCPR</sequence>
<protein>
    <submittedName>
        <fullName evidence="2">Uncharacterized protein</fullName>
    </submittedName>
</protein>
<dbReference type="AlphaFoldDB" id="A0A433QPJ8"/>
<dbReference type="Proteomes" id="UP000274822">
    <property type="component" value="Unassembled WGS sequence"/>
</dbReference>
<organism evidence="2 3">
    <name type="scientific">Jimgerdemannia flammicorona</name>
    <dbReference type="NCBI Taxonomy" id="994334"/>
    <lineage>
        <taxon>Eukaryota</taxon>
        <taxon>Fungi</taxon>
        <taxon>Fungi incertae sedis</taxon>
        <taxon>Mucoromycota</taxon>
        <taxon>Mucoromycotina</taxon>
        <taxon>Endogonomycetes</taxon>
        <taxon>Endogonales</taxon>
        <taxon>Endogonaceae</taxon>
        <taxon>Jimgerdemannia</taxon>
    </lineage>
</organism>
<evidence type="ECO:0000313" key="2">
    <source>
        <dbReference type="EMBL" id="RUS31687.1"/>
    </source>
</evidence>
<evidence type="ECO:0000256" key="1">
    <source>
        <dbReference type="SAM" id="MobiDB-lite"/>
    </source>
</evidence>
<evidence type="ECO:0000313" key="3">
    <source>
        <dbReference type="Proteomes" id="UP000274822"/>
    </source>
</evidence>
<dbReference type="EMBL" id="RBNJ01002714">
    <property type="protein sequence ID" value="RUS31687.1"/>
    <property type="molecule type" value="Genomic_DNA"/>
</dbReference>
<name>A0A433QPJ8_9FUNG</name>
<reference evidence="2 3" key="1">
    <citation type="journal article" date="2018" name="New Phytol.">
        <title>Phylogenomics of Endogonaceae and evolution of mycorrhizas within Mucoromycota.</title>
        <authorList>
            <person name="Chang Y."/>
            <person name="Desiro A."/>
            <person name="Na H."/>
            <person name="Sandor L."/>
            <person name="Lipzen A."/>
            <person name="Clum A."/>
            <person name="Barry K."/>
            <person name="Grigoriev I.V."/>
            <person name="Martin F.M."/>
            <person name="Stajich J.E."/>
            <person name="Smith M.E."/>
            <person name="Bonito G."/>
            <person name="Spatafora J.W."/>
        </authorList>
    </citation>
    <scope>NUCLEOTIDE SEQUENCE [LARGE SCALE GENOMIC DNA]</scope>
    <source>
        <strain evidence="2 3">AD002</strain>
    </source>
</reference>
<feature type="region of interest" description="Disordered" evidence="1">
    <location>
        <begin position="1"/>
        <end position="23"/>
    </location>
</feature>